<dbReference type="InterPro" id="IPR051702">
    <property type="entry name" value="SH3_domain_YSC84-like"/>
</dbReference>
<keyword evidence="6" id="KW-1185">Reference proteome</keyword>
<feature type="domain" description="Ysc84 actin-binding" evidence="3">
    <location>
        <begin position="113"/>
        <end position="234"/>
    </location>
</feature>
<evidence type="ECO:0000313" key="7">
    <source>
        <dbReference type="Proteomes" id="UP000565205"/>
    </source>
</evidence>
<organism evidence="5 7">
    <name type="scientific">Endobacter medicaginis</name>
    <dbReference type="NCBI Taxonomy" id="1181271"/>
    <lineage>
        <taxon>Bacteria</taxon>
        <taxon>Pseudomonadati</taxon>
        <taxon>Pseudomonadota</taxon>
        <taxon>Alphaproteobacteria</taxon>
        <taxon>Acetobacterales</taxon>
        <taxon>Acetobacteraceae</taxon>
        <taxon>Endobacter</taxon>
    </lineage>
</organism>
<dbReference type="PANTHER" id="PTHR15629">
    <property type="entry name" value="SH3YL1 PROTEIN"/>
    <property type="match status" value="1"/>
</dbReference>
<evidence type="ECO:0000313" key="4">
    <source>
        <dbReference type="EMBL" id="MBB3173558.1"/>
    </source>
</evidence>
<comment type="caution">
    <text evidence="5">The sequence shown here is derived from an EMBL/GenBank/DDBJ whole genome shotgun (WGS) entry which is preliminary data.</text>
</comment>
<sequence>MRPNLKRGLRLACAAGIAATLAACQDTTRSTQELQGEAQQLVDRSTLTVQDILAYNQNGGEAQRFLRNAKAVLVCPSIFKMGFVIGGSGGGCTLLARGGRGSWSAPAFYHMGSGSVGAQVGIQDAELVLFILTQKGLRAIEDSQFKFGGDASISIATMGAGMEGATTAALRADIVAVSKSKGLYAGLSLQGSILSSNSDYNRAYYNQPVGAVDIVEAMRVNNPGADPLRSALMKFDSVAPPSYRPAAGSGAATDGGQPMQLAPRGSVQTQSLAPLHR</sequence>
<feature type="region of interest" description="Disordered" evidence="1">
    <location>
        <begin position="243"/>
        <end position="277"/>
    </location>
</feature>
<dbReference type="PROSITE" id="PS51257">
    <property type="entry name" value="PROKAR_LIPOPROTEIN"/>
    <property type="match status" value="1"/>
</dbReference>
<feature type="compositionally biased region" description="Polar residues" evidence="1">
    <location>
        <begin position="266"/>
        <end position="277"/>
    </location>
</feature>
<reference evidence="4 6" key="2">
    <citation type="submission" date="2020-08" db="EMBL/GenBank/DDBJ databases">
        <title>Genomic Encyclopedia of Type Strains, Phase III (KMG-III): the genomes of soil and plant-associated and newly described type strains.</title>
        <authorList>
            <person name="Whitman W."/>
        </authorList>
    </citation>
    <scope>NUCLEOTIDE SEQUENCE [LARGE SCALE GENOMIC DNA]</scope>
    <source>
        <strain evidence="4 6">CECT 8088</strain>
    </source>
</reference>
<dbReference type="CDD" id="cd11524">
    <property type="entry name" value="SYLF"/>
    <property type="match status" value="1"/>
</dbReference>
<evidence type="ECO:0000313" key="5">
    <source>
        <dbReference type="EMBL" id="NVN29982.1"/>
    </source>
</evidence>
<dbReference type="Proteomes" id="UP000557688">
    <property type="component" value="Unassembled WGS sequence"/>
</dbReference>
<evidence type="ECO:0000256" key="1">
    <source>
        <dbReference type="SAM" id="MobiDB-lite"/>
    </source>
</evidence>
<keyword evidence="2" id="KW-0732">Signal</keyword>
<dbReference type="Pfam" id="PF04366">
    <property type="entry name" value="Ysc84"/>
    <property type="match status" value="1"/>
</dbReference>
<evidence type="ECO:0000259" key="3">
    <source>
        <dbReference type="Pfam" id="PF04366"/>
    </source>
</evidence>
<feature type="chain" id="PRO_5044133033" evidence="2">
    <location>
        <begin position="23"/>
        <end position="277"/>
    </location>
</feature>
<evidence type="ECO:0000313" key="6">
    <source>
        <dbReference type="Proteomes" id="UP000557688"/>
    </source>
</evidence>
<dbReference type="EMBL" id="JACHXV010000004">
    <property type="protein sequence ID" value="MBB3173558.1"/>
    <property type="molecule type" value="Genomic_DNA"/>
</dbReference>
<dbReference type="AlphaFoldDB" id="A0A850NRH4"/>
<dbReference type="InterPro" id="IPR007461">
    <property type="entry name" value="Ysc84_actin-binding"/>
</dbReference>
<dbReference type="RefSeq" id="WP_176623142.1">
    <property type="nucleotide sequence ID" value="NZ_JABXXQ010000090.1"/>
</dbReference>
<gene>
    <name evidence="4" type="ORF">FHR90_001381</name>
    <name evidence="5" type="ORF">HUK83_06485</name>
</gene>
<reference evidence="5 7" key="1">
    <citation type="submission" date="2020-06" db="EMBL/GenBank/DDBJ databases">
        <title>Description of novel acetic acid bacteria.</title>
        <authorList>
            <person name="Sombolestani A."/>
        </authorList>
    </citation>
    <scope>NUCLEOTIDE SEQUENCE [LARGE SCALE GENOMIC DNA]</scope>
    <source>
        <strain evidence="5 7">LMG 26838</strain>
    </source>
</reference>
<accession>A0A850NRH4</accession>
<evidence type="ECO:0000256" key="2">
    <source>
        <dbReference type="SAM" id="SignalP"/>
    </source>
</evidence>
<protein>
    <submittedName>
        <fullName evidence="5">Lipid-binding SYLF domain-containing protein</fullName>
    </submittedName>
</protein>
<feature type="signal peptide" evidence="2">
    <location>
        <begin position="1"/>
        <end position="22"/>
    </location>
</feature>
<dbReference type="PANTHER" id="PTHR15629:SF2">
    <property type="entry name" value="SH3 DOMAIN-CONTAINING YSC84-LIKE PROTEIN 1"/>
    <property type="match status" value="1"/>
</dbReference>
<dbReference type="EMBL" id="JABXXQ010000090">
    <property type="protein sequence ID" value="NVN29982.1"/>
    <property type="molecule type" value="Genomic_DNA"/>
</dbReference>
<dbReference type="GO" id="GO:0035091">
    <property type="term" value="F:phosphatidylinositol binding"/>
    <property type="evidence" value="ECO:0007669"/>
    <property type="project" value="TreeGrafter"/>
</dbReference>
<proteinExistence type="predicted"/>
<name>A0A850NRH4_9PROT</name>
<dbReference type="Proteomes" id="UP000565205">
    <property type="component" value="Unassembled WGS sequence"/>
</dbReference>